<keyword evidence="2" id="KW-1185">Reference proteome</keyword>
<evidence type="ECO:0000313" key="2">
    <source>
        <dbReference type="Proteomes" id="UP001328107"/>
    </source>
</evidence>
<protein>
    <submittedName>
        <fullName evidence="1">Uncharacterized protein</fullName>
    </submittedName>
</protein>
<feature type="non-terminal residue" evidence="1">
    <location>
        <position position="1"/>
    </location>
</feature>
<proteinExistence type="predicted"/>
<comment type="caution">
    <text evidence="1">The sequence shown here is derived from an EMBL/GenBank/DDBJ whole genome shotgun (WGS) entry which is preliminary data.</text>
</comment>
<dbReference type="AlphaFoldDB" id="A0AAN5C288"/>
<reference evidence="2" key="1">
    <citation type="submission" date="2022-10" db="EMBL/GenBank/DDBJ databases">
        <title>Genome assembly of Pristionchus species.</title>
        <authorList>
            <person name="Yoshida K."/>
            <person name="Sommer R.J."/>
        </authorList>
    </citation>
    <scope>NUCLEOTIDE SEQUENCE [LARGE SCALE GENOMIC DNA]</scope>
    <source>
        <strain evidence="2">RS5460</strain>
    </source>
</reference>
<gene>
    <name evidence="1" type="ORF">PMAYCL1PPCAC_04428</name>
</gene>
<evidence type="ECO:0000313" key="1">
    <source>
        <dbReference type="EMBL" id="GMR34233.1"/>
    </source>
</evidence>
<dbReference type="Proteomes" id="UP001328107">
    <property type="component" value="Unassembled WGS sequence"/>
</dbReference>
<organism evidence="1 2">
    <name type="scientific">Pristionchus mayeri</name>
    <dbReference type="NCBI Taxonomy" id="1317129"/>
    <lineage>
        <taxon>Eukaryota</taxon>
        <taxon>Metazoa</taxon>
        <taxon>Ecdysozoa</taxon>
        <taxon>Nematoda</taxon>
        <taxon>Chromadorea</taxon>
        <taxon>Rhabditida</taxon>
        <taxon>Rhabditina</taxon>
        <taxon>Diplogasteromorpha</taxon>
        <taxon>Diplogasteroidea</taxon>
        <taxon>Neodiplogasteridae</taxon>
        <taxon>Pristionchus</taxon>
    </lineage>
</organism>
<accession>A0AAN5C288</accession>
<dbReference type="EMBL" id="BTRK01000001">
    <property type="protein sequence ID" value="GMR34233.1"/>
    <property type="molecule type" value="Genomic_DNA"/>
</dbReference>
<name>A0AAN5C288_9BILA</name>
<sequence>SLTEVCVMNKNGARNFDHADLPIRSARCRTWVNGTAKLQGCALGTRRSRKMHKLGHHRSCVFFRSGSHFDRGTMRAMQ</sequence>